<dbReference type="Gene3D" id="3.40.50.2300">
    <property type="match status" value="1"/>
</dbReference>
<keyword evidence="15" id="KW-1185">Reference proteome</keyword>
<dbReference type="PROSITE" id="PS50045">
    <property type="entry name" value="SIGMA54_INTERACT_4"/>
    <property type="match status" value="1"/>
</dbReference>
<dbReference type="SUPFAM" id="SSF52540">
    <property type="entry name" value="P-loop containing nucleoside triphosphate hydrolases"/>
    <property type="match status" value="1"/>
</dbReference>
<dbReference type="SUPFAM" id="SSF46689">
    <property type="entry name" value="Homeodomain-like"/>
    <property type="match status" value="1"/>
</dbReference>
<dbReference type="Gene3D" id="3.40.50.300">
    <property type="entry name" value="P-loop containing nucleotide triphosphate hydrolases"/>
    <property type="match status" value="1"/>
</dbReference>
<dbReference type="InterPro" id="IPR009057">
    <property type="entry name" value="Homeodomain-like_sf"/>
</dbReference>
<evidence type="ECO:0000256" key="10">
    <source>
        <dbReference type="ARBA" id="ARBA00023163"/>
    </source>
</evidence>
<keyword evidence="6" id="KW-0067">ATP-binding</keyword>
<keyword evidence="9" id="KW-0010">Activator</keyword>
<dbReference type="Pfam" id="PF25601">
    <property type="entry name" value="AAA_lid_14"/>
    <property type="match status" value="1"/>
</dbReference>
<keyword evidence="5" id="KW-0547">Nucleotide-binding</keyword>
<feature type="domain" description="Sigma-54 factor interaction" evidence="12">
    <location>
        <begin position="141"/>
        <end position="367"/>
    </location>
</feature>
<proteinExistence type="predicted"/>
<dbReference type="SMART" id="SM00448">
    <property type="entry name" value="REC"/>
    <property type="match status" value="1"/>
</dbReference>
<evidence type="ECO:0000256" key="1">
    <source>
        <dbReference type="ARBA" id="ARBA00002167"/>
    </source>
</evidence>
<name>A0A1X6Z4T0_9RHOB</name>
<dbReference type="InterPro" id="IPR002078">
    <property type="entry name" value="Sigma_54_int"/>
</dbReference>
<keyword evidence="7" id="KW-0902">Two-component regulatory system</keyword>
<dbReference type="InterPro" id="IPR058031">
    <property type="entry name" value="AAA_lid_NorR"/>
</dbReference>
<dbReference type="Gene3D" id="1.10.8.60">
    <property type="match status" value="1"/>
</dbReference>
<comment type="function">
    <text evidence="1">Required for activation of most nif operons, which are directly involved in nitrogen fixation.</text>
</comment>
<dbReference type="SUPFAM" id="SSF52172">
    <property type="entry name" value="CheY-like"/>
    <property type="match status" value="1"/>
</dbReference>
<dbReference type="Proteomes" id="UP000193963">
    <property type="component" value="Unassembled WGS sequence"/>
</dbReference>
<evidence type="ECO:0000313" key="14">
    <source>
        <dbReference type="EMBL" id="SLN40107.1"/>
    </source>
</evidence>
<dbReference type="OrthoDB" id="9802388at2"/>
<dbReference type="InterPro" id="IPR002197">
    <property type="entry name" value="HTH_Fis"/>
</dbReference>
<dbReference type="Gene3D" id="1.10.10.60">
    <property type="entry name" value="Homeodomain-like"/>
    <property type="match status" value="1"/>
</dbReference>
<evidence type="ECO:0000259" key="13">
    <source>
        <dbReference type="PROSITE" id="PS50110"/>
    </source>
</evidence>
<dbReference type="FunFam" id="3.40.50.2300:FF:000018">
    <property type="entry name" value="DNA-binding transcriptional regulator NtrC"/>
    <property type="match status" value="1"/>
</dbReference>
<sequence length="443" mass="47991">MNASIFIVDDDEDHLSALADLLEASGYGVETFDAAAPALAAMPKQPDLVISDLRMPGMDGIALLKELHQQHHGVPVVLLTGHGDVVHAVDAMRAGAEDFLEKPYDSAHLLAVVRRTLEAQAARREVARLQQVLIARADDSILGRSRAMQQFRKRISVLASFDLDVLITGETGTGKELAARAIHAASTRACGPFVALNCAALPEAMAETILFGHGEGALAHDAEGRAGKLEAAHGGTLMLDEVETMPLAIQAKLLRVLQERCFERLGDPVARPLDVRVIATTKTNLRLLDTFRPDLFFRLAGAELTTPTLREAGEDIPLIFAHYAQLAARRYGREDPTLPWALLQKLKRQAWTGNVRELKSSAEAYALGLVELEGTGAPRSSPMTLADRVAEFEAREISAVLDAHAGNTLRAAEALGIPRRTLNDKMRRYAISSDAERTSDDAS</sequence>
<dbReference type="GO" id="GO:0043565">
    <property type="term" value="F:sequence-specific DNA binding"/>
    <property type="evidence" value="ECO:0007669"/>
    <property type="project" value="InterPro"/>
</dbReference>
<dbReference type="PROSITE" id="PS50110">
    <property type="entry name" value="RESPONSE_REGULATORY"/>
    <property type="match status" value="1"/>
</dbReference>
<dbReference type="PROSITE" id="PS00676">
    <property type="entry name" value="SIGMA54_INTERACT_2"/>
    <property type="match status" value="1"/>
</dbReference>
<dbReference type="Pfam" id="PF02954">
    <property type="entry name" value="HTH_8"/>
    <property type="match status" value="1"/>
</dbReference>
<feature type="domain" description="Response regulatory" evidence="13">
    <location>
        <begin position="4"/>
        <end position="117"/>
    </location>
</feature>
<dbReference type="AlphaFoldDB" id="A0A1X6Z4T0"/>
<evidence type="ECO:0000256" key="2">
    <source>
        <dbReference type="ARBA" id="ARBA00011135"/>
    </source>
</evidence>
<dbReference type="FunFam" id="3.40.50.300:FF:000006">
    <property type="entry name" value="DNA-binding transcriptional regulator NtrC"/>
    <property type="match status" value="1"/>
</dbReference>
<dbReference type="CDD" id="cd00009">
    <property type="entry name" value="AAA"/>
    <property type="match status" value="1"/>
</dbReference>
<evidence type="ECO:0000313" key="15">
    <source>
        <dbReference type="Proteomes" id="UP000193963"/>
    </source>
</evidence>
<evidence type="ECO:0000259" key="12">
    <source>
        <dbReference type="PROSITE" id="PS50045"/>
    </source>
</evidence>
<dbReference type="Pfam" id="PF00072">
    <property type="entry name" value="Response_reg"/>
    <property type="match status" value="1"/>
</dbReference>
<dbReference type="PANTHER" id="PTHR32071:SF57">
    <property type="entry name" value="C4-DICARBOXYLATE TRANSPORT TRANSCRIPTIONAL REGULATORY PROTEIN DCTD"/>
    <property type="match status" value="1"/>
</dbReference>
<dbReference type="GO" id="GO:0005524">
    <property type="term" value="F:ATP binding"/>
    <property type="evidence" value="ECO:0007669"/>
    <property type="project" value="UniProtKB-KW"/>
</dbReference>
<keyword evidence="10" id="KW-0804">Transcription</keyword>
<dbReference type="InterPro" id="IPR001789">
    <property type="entry name" value="Sig_transdc_resp-reg_receiver"/>
</dbReference>
<dbReference type="PRINTS" id="PR01590">
    <property type="entry name" value="HTHFIS"/>
</dbReference>
<dbReference type="PANTHER" id="PTHR32071">
    <property type="entry name" value="TRANSCRIPTIONAL REGULATORY PROTEIN"/>
    <property type="match status" value="1"/>
</dbReference>
<keyword evidence="4 11" id="KW-0597">Phosphoprotein</keyword>
<protein>
    <recommendedName>
        <fullName evidence="3">Nif-specific regulatory protein</fullName>
    </recommendedName>
</protein>
<dbReference type="EMBL" id="FWFN01000003">
    <property type="protein sequence ID" value="SLN40107.1"/>
    <property type="molecule type" value="Genomic_DNA"/>
</dbReference>
<keyword evidence="8" id="KW-0805">Transcription regulation</keyword>
<evidence type="ECO:0000256" key="5">
    <source>
        <dbReference type="ARBA" id="ARBA00022741"/>
    </source>
</evidence>
<dbReference type="Pfam" id="PF00158">
    <property type="entry name" value="Sigma54_activat"/>
    <property type="match status" value="1"/>
</dbReference>
<dbReference type="InterPro" id="IPR025943">
    <property type="entry name" value="Sigma_54_int_dom_ATP-bd_2"/>
</dbReference>
<dbReference type="GO" id="GO:0000160">
    <property type="term" value="P:phosphorelay signal transduction system"/>
    <property type="evidence" value="ECO:0007669"/>
    <property type="project" value="UniProtKB-KW"/>
</dbReference>
<comment type="subunit">
    <text evidence="2">Interacts with sigma-54.</text>
</comment>
<evidence type="ECO:0000256" key="6">
    <source>
        <dbReference type="ARBA" id="ARBA00022840"/>
    </source>
</evidence>
<organism evidence="14 15">
    <name type="scientific">Pseudooceanicola marinus</name>
    <dbReference type="NCBI Taxonomy" id="396013"/>
    <lineage>
        <taxon>Bacteria</taxon>
        <taxon>Pseudomonadati</taxon>
        <taxon>Pseudomonadota</taxon>
        <taxon>Alphaproteobacteria</taxon>
        <taxon>Rhodobacterales</taxon>
        <taxon>Paracoccaceae</taxon>
        <taxon>Pseudooceanicola</taxon>
    </lineage>
</organism>
<dbReference type="RefSeq" id="WP_085887689.1">
    <property type="nucleotide sequence ID" value="NZ_FWFN01000003.1"/>
</dbReference>
<accession>A0A1X6Z4T0</accession>
<gene>
    <name evidence="14" type="primary">dctD_2</name>
    <name evidence="14" type="ORF">PSM7751_01833</name>
</gene>
<dbReference type="InterPro" id="IPR003593">
    <property type="entry name" value="AAA+_ATPase"/>
</dbReference>
<reference evidence="14 15" key="1">
    <citation type="submission" date="2017-03" db="EMBL/GenBank/DDBJ databases">
        <authorList>
            <person name="Afonso C.L."/>
            <person name="Miller P.J."/>
            <person name="Scott M.A."/>
            <person name="Spackman E."/>
            <person name="Goraichik I."/>
            <person name="Dimitrov K.M."/>
            <person name="Suarez D.L."/>
            <person name="Swayne D.E."/>
        </authorList>
    </citation>
    <scope>NUCLEOTIDE SEQUENCE [LARGE SCALE GENOMIC DNA]</scope>
    <source>
        <strain evidence="14 15">CECT 7751</strain>
    </source>
</reference>
<evidence type="ECO:0000256" key="4">
    <source>
        <dbReference type="ARBA" id="ARBA00022553"/>
    </source>
</evidence>
<evidence type="ECO:0000256" key="8">
    <source>
        <dbReference type="ARBA" id="ARBA00023015"/>
    </source>
</evidence>
<evidence type="ECO:0000256" key="7">
    <source>
        <dbReference type="ARBA" id="ARBA00023012"/>
    </source>
</evidence>
<dbReference type="GO" id="GO:0006355">
    <property type="term" value="P:regulation of DNA-templated transcription"/>
    <property type="evidence" value="ECO:0007669"/>
    <property type="project" value="InterPro"/>
</dbReference>
<evidence type="ECO:0000256" key="9">
    <source>
        <dbReference type="ARBA" id="ARBA00023159"/>
    </source>
</evidence>
<feature type="modified residue" description="4-aspartylphosphate" evidence="11">
    <location>
        <position position="52"/>
    </location>
</feature>
<evidence type="ECO:0000256" key="11">
    <source>
        <dbReference type="PROSITE-ProRule" id="PRU00169"/>
    </source>
</evidence>
<evidence type="ECO:0000256" key="3">
    <source>
        <dbReference type="ARBA" id="ARBA00015308"/>
    </source>
</evidence>
<dbReference type="SMART" id="SM00382">
    <property type="entry name" value="AAA"/>
    <property type="match status" value="1"/>
</dbReference>
<dbReference type="InterPro" id="IPR027417">
    <property type="entry name" value="P-loop_NTPase"/>
</dbReference>
<dbReference type="InterPro" id="IPR011006">
    <property type="entry name" value="CheY-like_superfamily"/>
</dbReference>